<dbReference type="SUPFAM" id="SSF48403">
    <property type="entry name" value="Ankyrin repeat"/>
    <property type="match status" value="2"/>
</dbReference>
<evidence type="ECO:0000256" key="2">
    <source>
        <dbReference type="ARBA" id="ARBA00023043"/>
    </source>
</evidence>
<reference evidence="6" key="1">
    <citation type="submission" date="2012-09" db="EMBL/GenBank/DDBJ databases">
        <title>Genome sequencing and comparative transcriptomics of race 1 and race 4 of banana pathogen: Fusarium oxysporum f. sp. cubense.</title>
        <authorList>
            <person name="Fang X."/>
            <person name="Huang J."/>
        </authorList>
    </citation>
    <scope>NUCLEOTIDE SEQUENCE [LARGE SCALE GENOMIC DNA]</scope>
    <source>
        <strain evidence="6">race 4</strain>
    </source>
</reference>
<dbReference type="Gene3D" id="1.25.40.20">
    <property type="entry name" value="Ankyrin repeat-containing domain"/>
    <property type="match status" value="3"/>
</dbReference>
<dbReference type="OrthoDB" id="20872at2759"/>
<reference evidence="6" key="2">
    <citation type="journal article" date="2014" name="PLoS ONE">
        <title>Genome and Transcriptome Analysis of the Fungal Pathogen Fusarium oxysporum f. sp. cubense Causing Banana Vascular Wilt Disease.</title>
        <authorList>
            <person name="Guo L."/>
            <person name="Han L."/>
            <person name="Yang L."/>
            <person name="Zeng H."/>
            <person name="Fan D."/>
            <person name="Zhu Y."/>
            <person name="Feng Y."/>
            <person name="Wang G."/>
            <person name="Peng C."/>
            <person name="Jiang X."/>
            <person name="Zhou D."/>
            <person name="Ni P."/>
            <person name="Liang C."/>
            <person name="Liu L."/>
            <person name="Wang J."/>
            <person name="Mao C."/>
            <person name="Fang X."/>
            <person name="Peng M."/>
            <person name="Huang J."/>
        </authorList>
    </citation>
    <scope>NUCLEOTIDE SEQUENCE [LARGE SCALE GENOMIC DNA]</scope>
    <source>
        <strain evidence="6">race 4</strain>
    </source>
</reference>
<accession>N1RS59</accession>
<keyword evidence="2 3" id="KW-0040">ANK repeat</keyword>
<dbReference type="InterPro" id="IPR002110">
    <property type="entry name" value="Ankyrin_rpt"/>
</dbReference>
<evidence type="ECO:0000256" key="3">
    <source>
        <dbReference type="PROSITE-ProRule" id="PRU00023"/>
    </source>
</evidence>
<dbReference type="PANTHER" id="PTHR24198">
    <property type="entry name" value="ANKYRIN REPEAT AND PROTEIN KINASE DOMAIN-CONTAINING PROTEIN"/>
    <property type="match status" value="1"/>
</dbReference>
<feature type="repeat" description="ANK" evidence="3">
    <location>
        <begin position="407"/>
        <end position="439"/>
    </location>
</feature>
<organism evidence="5 6">
    <name type="scientific">Fusarium oxysporum f. sp. cubense (strain race 4)</name>
    <name type="common">Panama disease fungus</name>
    <dbReference type="NCBI Taxonomy" id="2502994"/>
    <lineage>
        <taxon>Eukaryota</taxon>
        <taxon>Fungi</taxon>
        <taxon>Dikarya</taxon>
        <taxon>Ascomycota</taxon>
        <taxon>Pezizomycotina</taxon>
        <taxon>Sordariomycetes</taxon>
        <taxon>Hypocreomycetidae</taxon>
        <taxon>Hypocreales</taxon>
        <taxon>Nectriaceae</taxon>
        <taxon>Fusarium</taxon>
        <taxon>Fusarium oxysporum species complex</taxon>
    </lineage>
</organism>
<dbReference type="EMBL" id="KB726365">
    <property type="protein sequence ID" value="EMT69493.1"/>
    <property type="molecule type" value="Genomic_DNA"/>
</dbReference>
<feature type="repeat" description="ANK" evidence="3">
    <location>
        <begin position="230"/>
        <end position="262"/>
    </location>
</feature>
<dbReference type="SMART" id="SM00248">
    <property type="entry name" value="ANK"/>
    <property type="match status" value="9"/>
</dbReference>
<feature type="region of interest" description="Disordered" evidence="4">
    <location>
        <begin position="461"/>
        <end position="487"/>
    </location>
</feature>
<keyword evidence="1" id="KW-0677">Repeat</keyword>
<sequence length="495" mass="53031">MSNSEKTPVAEKEVAPPSYSVPAQTTTSPPIASPSMSSPPLVQSPVNNCRRPKGSSFFRALTSGFRKHDPLVSTLCQAATRGDEQQVSGLISQAANVNGRNEDGDTPLKCAIRHDQVGTACLLLQAGAQSNKLPHLFKAASVGSLKIARMLIDSGESVHGKSKTGKPYFVDVVAKGNLDGIKFLLENGAPVNAKNERREEVIVQVVKTDNIEITRLLLAHGANANAKDAIGEEIIVYAVKKRNVELANILLDHGADPNAESAVKHSILYTAVQSGNADMVGLLLDKGASAKLLNVLGTNALQQPILIKVIRNPFLNNDEKVEVMKMLMTNGASPETVDITFGLPAICHAVEMPSTPVVQALLSRAVNTKVRMMSGQTLLTYSIDVNRQNTVEALLAQGVDVNEVDGLNRTPLMLALMKLDYNLTAKLMDYGADPTAKENQEAVKFIKAVGRKDLQELLRPREVEAGPSTPAVRHEAELPASEAPPPSYELVAGKV</sequence>
<dbReference type="HOGENOM" id="CLU_023250_0_0_1"/>
<feature type="repeat" description="ANK" evidence="3">
    <location>
        <begin position="263"/>
        <end position="295"/>
    </location>
</feature>
<proteinExistence type="predicted"/>
<dbReference type="STRING" id="1229665.N1RS59"/>
<dbReference type="InterPro" id="IPR036770">
    <property type="entry name" value="Ankyrin_rpt-contain_sf"/>
</dbReference>
<feature type="region of interest" description="Disordered" evidence="4">
    <location>
        <begin position="1"/>
        <end position="49"/>
    </location>
</feature>
<evidence type="ECO:0000313" key="5">
    <source>
        <dbReference type="EMBL" id="EMT69493.1"/>
    </source>
</evidence>
<dbReference type="PANTHER" id="PTHR24198:SF165">
    <property type="entry name" value="ANKYRIN REPEAT-CONTAINING PROTEIN-RELATED"/>
    <property type="match status" value="1"/>
</dbReference>
<evidence type="ECO:0000256" key="4">
    <source>
        <dbReference type="SAM" id="MobiDB-lite"/>
    </source>
</evidence>
<dbReference type="Proteomes" id="UP000016929">
    <property type="component" value="Unassembled WGS sequence"/>
</dbReference>
<name>N1RS59_FUSC4</name>
<feature type="compositionally biased region" description="Low complexity" evidence="4">
    <location>
        <begin position="28"/>
        <end position="40"/>
    </location>
</feature>
<keyword evidence="6" id="KW-1185">Reference proteome</keyword>
<evidence type="ECO:0000313" key="6">
    <source>
        <dbReference type="Proteomes" id="UP000016929"/>
    </source>
</evidence>
<feature type="repeat" description="ANK" evidence="3">
    <location>
        <begin position="103"/>
        <end position="135"/>
    </location>
</feature>
<feature type="repeat" description="ANK" evidence="3">
    <location>
        <begin position="374"/>
        <end position="406"/>
    </location>
</feature>
<evidence type="ECO:0000256" key="1">
    <source>
        <dbReference type="ARBA" id="ARBA00022737"/>
    </source>
</evidence>
<dbReference type="AlphaFoldDB" id="N1RS59"/>
<dbReference type="Pfam" id="PF12796">
    <property type="entry name" value="Ank_2"/>
    <property type="match status" value="3"/>
</dbReference>
<protein>
    <submittedName>
        <fullName evidence="5">Uncharacterized protein</fullName>
    </submittedName>
</protein>
<gene>
    <name evidence="5" type="ORF">FOC4_g10003218</name>
</gene>
<dbReference type="PROSITE" id="PS50088">
    <property type="entry name" value="ANK_REPEAT"/>
    <property type="match status" value="5"/>
</dbReference>